<sequence length="271" mass="28049">MNRVANARSALFVPGDRPERFAKASSSGADVVVIDLEDGVAPDRKIPAREHVLSWLQQGGRALVRVNGVGTDYFSADHQALAGMPGVVGVVVPMADDPDALRHLGATLGADVPILPQIETARGLDRASELAAVSGVARLTLGHLDLAADLGCEPGREALLFARSTIVVASRLAGLPGPVESVTTTLDNPTTCADDAAYAKRLGFTGKFAIHPSQISPINTTFGPTEDELAWAVKVLKVGAGGGAVRHDGEMIDGPVISRARAILSRAGGSD</sequence>
<dbReference type="SUPFAM" id="SSF51621">
    <property type="entry name" value="Phosphoenolpyruvate/pyruvate domain"/>
    <property type="match status" value="1"/>
</dbReference>
<dbReference type="PANTHER" id="PTHR32308">
    <property type="entry name" value="LYASE BETA SUBUNIT, PUTATIVE (AFU_ORTHOLOGUE AFUA_4G13030)-RELATED"/>
    <property type="match status" value="1"/>
</dbReference>
<protein>
    <submittedName>
        <fullName evidence="5">HpcH/HpaI aldolase/citrate lyase family protein</fullName>
    </submittedName>
</protein>
<comment type="caution">
    <text evidence="5">The sequence shown here is derived from an EMBL/GenBank/DDBJ whole genome shotgun (WGS) entry which is preliminary data.</text>
</comment>
<keyword evidence="5" id="KW-0456">Lyase</keyword>
<keyword evidence="6" id="KW-1185">Reference proteome</keyword>
<accession>A0ABW3MYZ5</accession>
<dbReference type="RefSeq" id="WP_386053958.1">
    <property type="nucleotide sequence ID" value="NZ_JBHTKH010000012.1"/>
</dbReference>
<dbReference type="InterPro" id="IPR005000">
    <property type="entry name" value="Aldolase/citrate-lyase_domain"/>
</dbReference>
<keyword evidence="2" id="KW-0479">Metal-binding</keyword>
<reference evidence="6" key="1">
    <citation type="journal article" date="2019" name="Int. J. Syst. Evol. Microbiol.">
        <title>The Global Catalogue of Microorganisms (GCM) 10K type strain sequencing project: providing services to taxonomists for standard genome sequencing and annotation.</title>
        <authorList>
            <consortium name="The Broad Institute Genomics Platform"/>
            <consortium name="The Broad Institute Genome Sequencing Center for Infectious Disease"/>
            <person name="Wu L."/>
            <person name="Ma J."/>
        </authorList>
    </citation>
    <scope>NUCLEOTIDE SEQUENCE [LARGE SCALE GENOMIC DNA]</scope>
    <source>
        <strain evidence="6">CCUG 57508</strain>
    </source>
</reference>
<proteinExistence type="predicted"/>
<keyword evidence="3" id="KW-0460">Magnesium</keyword>
<dbReference type="Proteomes" id="UP001597046">
    <property type="component" value="Unassembled WGS sequence"/>
</dbReference>
<dbReference type="InterPro" id="IPR011206">
    <property type="entry name" value="Citrate_lyase_beta/mcl1/mcl2"/>
</dbReference>
<comment type="cofactor">
    <cofactor evidence="1">
        <name>Mg(2+)</name>
        <dbReference type="ChEBI" id="CHEBI:18420"/>
    </cofactor>
</comment>
<evidence type="ECO:0000313" key="5">
    <source>
        <dbReference type="EMBL" id="MFD1055878.1"/>
    </source>
</evidence>
<feature type="domain" description="HpcH/HpaI aldolase/citrate lyase" evidence="4">
    <location>
        <begin position="8"/>
        <end position="212"/>
    </location>
</feature>
<dbReference type="Gene3D" id="3.20.20.60">
    <property type="entry name" value="Phosphoenolpyruvate-binding domains"/>
    <property type="match status" value="1"/>
</dbReference>
<name>A0ABW3MYZ5_9MICO</name>
<dbReference type="Pfam" id="PF03328">
    <property type="entry name" value="HpcH_HpaI"/>
    <property type="match status" value="1"/>
</dbReference>
<dbReference type="GO" id="GO:0016829">
    <property type="term" value="F:lyase activity"/>
    <property type="evidence" value="ECO:0007669"/>
    <property type="project" value="UniProtKB-KW"/>
</dbReference>
<evidence type="ECO:0000259" key="4">
    <source>
        <dbReference type="Pfam" id="PF03328"/>
    </source>
</evidence>
<dbReference type="PIRSF" id="PIRSF015582">
    <property type="entry name" value="Cit_lyase_B"/>
    <property type="match status" value="1"/>
</dbReference>
<dbReference type="EMBL" id="JBHTKH010000012">
    <property type="protein sequence ID" value="MFD1055878.1"/>
    <property type="molecule type" value="Genomic_DNA"/>
</dbReference>
<gene>
    <name evidence="5" type="ORF">ACFQ2V_16310</name>
</gene>
<evidence type="ECO:0000256" key="1">
    <source>
        <dbReference type="ARBA" id="ARBA00001946"/>
    </source>
</evidence>
<organism evidence="5 6">
    <name type="scientific">Terrabacter terrigena</name>
    <dbReference type="NCBI Taxonomy" id="574718"/>
    <lineage>
        <taxon>Bacteria</taxon>
        <taxon>Bacillati</taxon>
        <taxon>Actinomycetota</taxon>
        <taxon>Actinomycetes</taxon>
        <taxon>Micrococcales</taxon>
        <taxon>Intrasporangiaceae</taxon>
        <taxon>Terrabacter</taxon>
    </lineage>
</organism>
<dbReference type="InterPro" id="IPR040442">
    <property type="entry name" value="Pyrv_kinase-like_dom_sf"/>
</dbReference>
<dbReference type="PANTHER" id="PTHR32308:SF10">
    <property type="entry name" value="CITRATE LYASE SUBUNIT BETA"/>
    <property type="match status" value="1"/>
</dbReference>
<evidence type="ECO:0000256" key="3">
    <source>
        <dbReference type="ARBA" id="ARBA00022842"/>
    </source>
</evidence>
<evidence type="ECO:0000313" key="6">
    <source>
        <dbReference type="Proteomes" id="UP001597046"/>
    </source>
</evidence>
<evidence type="ECO:0000256" key="2">
    <source>
        <dbReference type="ARBA" id="ARBA00022723"/>
    </source>
</evidence>
<dbReference type="InterPro" id="IPR015813">
    <property type="entry name" value="Pyrv/PenolPyrv_kinase-like_dom"/>
</dbReference>